<dbReference type="CDD" id="cd02440">
    <property type="entry name" value="AdoMet_MTases"/>
    <property type="match status" value="1"/>
</dbReference>
<name>A0ABT0C7S5_THEVL</name>
<evidence type="ECO:0000256" key="4">
    <source>
        <dbReference type="ARBA" id="ARBA00022603"/>
    </source>
</evidence>
<evidence type="ECO:0000256" key="6">
    <source>
        <dbReference type="ARBA" id="ARBA00022691"/>
    </source>
</evidence>
<dbReference type="GO" id="GO:0032259">
    <property type="term" value="P:methylation"/>
    <property type="evidence" value="ECO:0007669"/>
    <property type="project" value="UniProtKB-KW"/>
</dbReference>
<protein>
    <recommendedName>
        <fullName evidence="7">Protein-L-isoaspartate O-methyltransferase</fullName>
        <ecNumber evidence="7">2.1.1.77</ecNumber>
    </recommendedName>
    <alternativeName>
        <fullName evidence="7">L-isoaspartyl protein carboxyl methyltransferase</fullName>
    </alternativeName>
    <alternativeName>
        <fullName evidence="7">Protein L-isoaspartyl methyltransferase</fullName>
    </alternativeName>
    <alternativeName>
        <fullName evidence="7">Protein-beta-aspartate methyltransferase</fullName>
        <shortName evidence="7">PIMT</shortName>
    </alternativeName>
</protein>
<comment type="similarity">
    <text evidence="2 7">Belongs to the methyltransferase superfamily. L-isoaspartyl/D-aspartyl protein methyltransferase family.</text>
</comment>
<dbReference type="SUPFAM" id="SSF53335">
    <property type="entry name" value="S-adenosyl-L-methionine-dependent methyltransferases"/>
    <property type="match status" value="1"/>
</dbReference>
<keyword evidence="6 7" id="KW-0949">S-adenosyl-L-methionine</keyword>
<evidence type="ECO:0000256" key="2">
    <source>
        <dbReference type="ARBA" id="ARBA00005369"/>
    </source>
</evidence>
<keyword evidence="5 7" id="KW-0808">Transferase</keyword>
<evidence type="ECO:0000256" key="3">
    <source>
        <dbReference type="ARBA" id="ARBA00022490"/>
    </source>
</evidence>
<evidence type="ECO:0000256" key="7">
    <source>
        <dbReference type="HAMAP-Rule" id="MF_00090"/>
    </source>
</evidence>
<comment type="function">
    <text evidence="7">Catalyzes the methyl esterification of L-isoaspartyl residues in peptides and proteins that result from spontaneous decomposition of normal L-aspartyl and L-asparaginyl residues. It plays a role in the repair and/or degradation of damaged proteins.</text>
</comment>
<reference evidence="8" key="1">
    <citation type="submission" date="2021-02" db="EMBL/GenBank/DDBJ databases">
        <title>The CRISPR/cas machinery reduction and long-range gene transfer in the hot spring cyanobacterium Synechococcus.</title>
        <authorList>
            <person name="Dvorak P."/>
            <person name="Jahodarova E."/>
            <person name="Hasler P."/>
            <person name="Poulickova A."/>
        </authorList>
    </citation>
    <scope>NUCLEOTIDE SEQUENCE</scope>
    <source>
        <strain evidence="8">Rupite</strain>
    </source>
</reference>
<keyword evidence="3 7" id="KW-0963">Cytoplasm</keyword>
<accession>A0ABT0C7S5</accession>
<organism evidence="8 9">
    <name type="scientific">Thermostichus vulcanus str. 'Rupite'</name>
    <dbReference type="NCBI Taxonomy" id="2813851"/>
    <lineage>
        <taxon>Bacteria</taxon>
        <taxon>Bacillati</taxon>
        <taxon>Cyanobacteriota</taxon>
        <taxon>Cyanophyceae</taxon>
        <taxon>Thermostichales</taxon>
        <taxon>Thermostichaceae</taxon>
        <taxon>Thermostichus</taxon>
    </lineage>
</organism>
<comment type="subcellular location">
    <subcellularLocation>
        <location evidence="1 7">Cytoplasm</location>
    </subcellularLocation>
</comment>
<dbReference type="GO" id="GO:0004719">
    <property type="term" value="F:protein-L-isoaspartate (D-aspartate) O-methyltransferase activity"/>
    <property type="evidence" value="ECO:0007669"/>
    <property type="project" value="UniProtKB-EC"/>
</dbReference>
<comment type="caution">
    <text evidence="8">The sequence shown here is derived from an EMBL/GenBank/DDBJ whole genome shotgun (WGS) entry which is preliminary data.</text>
</comment>
<dbReference type="NCBIfam" id="NF001453">
    <property type="entry name" value="PRK00312.1"/>
    <property type="match status" value="1"/>
</dbReference>
<sequence length="232" mass="25637">MPVVRPFSSFCEGNSHSLSGIPEAKAFDPFALEREQMVREQIGQRGIRDRRVLQAMQKVPRHRFVPLEQQAHAYTDRPLSIGYNQTISQPYIVALMTEAAQLKPESVVLEIGTGSGYQTAVLAELAQQVYSLERIPALAEQAQQTLYALGYRNIHIRQGDGYQGWPEHAPYDAIVVTAAPPTLPPLLPDQLAMGGTWVVPVGEGCQSLLILHKTPQGLIQKGSFPVQFVPML</sequence>
<feature type="active site" evidence="7">
    <location>
        <position position="88"/>
    </location>
</feature>
<dbReference type="EC" id="2.1.1.77" evidence="7"/>
<evidence type="ECO:0000313" key="8">
    <source>
        <dbReference type="EMBL" id="MCJ2541837.1"/>
    </source>
</evidence>
<comment type="catalytic activity">
    <reaction evidence="7">
        <text>[protein]-L-isoaspartate + S-adenosyl-L-methionine = [protein]-L-isoaspartate alpha-methyl ester + S-adenosyl-L-homocysteine</text>
        <dbReference type="Rhea" id="RHEA:12705"/>
        <dbReference type="Rhea" id="RHEA-COMP:12143"/>
        <dbReference type="Rhea" id="RHEA-COMP:12144"/>
        <dbReference type="ChEBI" id="CHEBI:57856"/>
        <dbReference type="ChEBI" id="CHEBI:59789"/>
        <dbReference type="ChEBI" id="CHEBI:90596"/>
        <dbReference type="ChEBI" id="CHEBI:90598"/>
        <dbReference type="EC" id="2.1.1.77"/>
    </reaction>
</comment>
<keyword evidence="9" id="KW-1185">Reference proteome</keyword>
<dbReference type="PROSITE" id="PS01279">
    <property type="entry name" value="PCMT"/>
    <property type="match status" value="1"/>
</dbReference>
<dbReference type="InterPro" id="IPR029063">
    <property type="entry name" value="SAM-dependent_MTases_sf"/>
</dbReference>
<evidence type="ECO:0000313" key="9">
    <source>
        <dbReference type="Proteomes" id="UP000830835"/>
    </source>
</evidence>
<dbReference type="EMBL" id="JAFIRA010000004">
    <property type="protein sequence ID" value="MCJ2541837.1"/>
    <property type="molecule type" value="Genomic_DNA"/>
</dbReference>
<keyword evidence="4 7" id="KW-0489">Methyltransferase</keyword>
<dbReference type="PANTHER" id="PTHR11579">
    <property type="entry name" value="PROTEIN-L-ISOASPARTATE O-METHYLTRANSFERASE"/>
    <property type="match status" value="1"/>
</dbReference>
<proteinExistence type="inferred from homology"/>
<gene>
    <name evidence="7" type="primary">pcm</name>
    <name evidence="8" type="ORF">JX360_02775</name>
</gene>
<dbReference type="Proteomes" id="UP000830835">
    <property type="component" value="Unassembled WGS sequence"/>
</dbReference>
<evidence type="ECO:0000256" key="5">
    <source>
        <dbReference type="ARBA" id="ARBA00022679"/>
    </source>
</evidence>
<dbReference type="HAMAP" id="MF_00090">
    <property type="entry name" value="PIMT"/>
    <property type="match status" value="1"/>
</dbReference>
<dbReference type="Pfam" id="PF01135">
    <property type="entry name" value="PCMT"/>
    <property type="match status" value="1"/>
</dbReference>
<evidence type="ECO:0000256" key="1">
    <source>
        <dbReference type="ARBA" id="ARBA00004496"/>
    </source>
</evidence>
<dbReference type="InterPro" id="IPR000682">
    <property type="entry name" value="PCMT"/>
</dbReference>
<dbReference type="Gene3D" id="3.40.50.150">
    <property type="entry name" value="Vaccinia Virus protein VP39"/>
    <property type="match status" value="1"/>
</dbReference>
<dbReference type="PANTHER" id="PTHR11579:SF0">
    <property type="entry name" value="PROTEIN-L-ISOASPARTATE(D-ASPARTATE) O-METHYLTRANSFERASE"/>
    <property type="match status" value="1"/>
</dbReference>
<dbReference type="NCBIfam" id="TIGR00080">
    <property type="entry name" value="pimt"/>
    <property type="match status" value="1"/>
</dbReference>